<evidence type="ECO:0000256" key="3">
    <source>
        <dbReference type="ARBA" id="ARBA00023125"/>
    </source>
</evidence>
<feature type="modified residue" description="4-aspartylphosphate" evidence="4">
    <location>
        <position position="55"/>
    </location>
</feature>
<dbReference type="Pfam" id="PF00486">
    <property type="entry name" value="Trans_reg_C"/>
    <property type="match status" value="1"/>
</dbReference>
<comment type="caution">
    <text evidence="8">The sequence shown here is derived from an EMBL/GenBank/DDBJ whole genome shotgun (WGS) entry which is preliminary data.</text>
</comment>
<accession>A0A369WSD9</accession>
<dbReference type="SUPFAM" id="SSF52172">
    <property type="entry name" value="CheY-like"/>
    <property type="match status" value="1"/>
</dbReference>
<evidence type="ECO:0000256" key="2">
    <source>
        <dbReference type="ARBA" id="ARBA00023012"/>
    </source>
</evidence>
<proteinExistence type="predicted"/>
<dbReference type="Proteomes" id="UP000253769">
    <property type="component" value="Unassembled WGS sequence"/>
</dbReference>
<keyword evidence="1 4" id="KW-0597">Phosphoprotein</keyword>
<keyword evidence="9" id="KW-1185">Reference proteome</keyword>
<dbReference type="Gene3D" id="3.40.50.2300">
    <property type="match status" value="1"/>
</dbReference>
<dbReference type="SMART" id="SM00448">
    <property type="entry name" value="REC"/>
    <property type="match status" value="1"/>
</dbReference>
<evidence type="ECO:0000256" key="4">
    <source>
        <dbReference type="PROSITE-ProRule" id="PRU00169"/>
    </source>
</evidence>
<dbReference type="InterPro" id="IPR036388">
    <property type="entry name" value="WH-like_DNA-bd_sf"/>
</dbReference>
<dbReference type="AlphaFoldDB" id="A0A369WSD9"/>
<dbReference type="SMART" id="SM00862">
    <property type="entry name" value="Trans_reg_C"/>
    <property type="match status" value="1"/>
</dbReference>
<name>A0A369WSD9_9GAMM</name>
<dbReference type="InterPro" id="IPR011006">
    <property type="entry name" value="CheY-like_superfamily"/>
</dbReference>
<feature type="domain" description="Response regulatory" evidence="6">
    <location>
        <begin position="6"/>
        <end position="119"/>
    </location>
</feature>
<dbReference type="SUPFAM" id="SSF46894">
    <property type="entry name" value="C-terminal effector domain of the bipartite response regulators"/>
    <property type="match status" value="1"/>
</dbReference>
<dbReference type="PANTHER" id="PTHR48111">
    <property type="entry name" value="REGULATOR OF RPOS"/>
    <property type="match status" value="1"/>
</dbReference>
<evidence type="ECO:0000313" key="9">
    <source>
        <dbReference type="Proteomes" id="UP000253769"/>
    </source>
</evidence>
<dbReference type="Gene3D" id="1.10.10.10">
    <property type="entry name" value="Winged helix-like DNA-binding domain superfamily/Winged helix DNA-binding domain"/>
    <property type="match status" value="1"/>
</dbReference>
<evidence type="ECO:0000256" key="5">
    <source>
        <dbReference type="PROSITE-ProRule" id="PRU01091"/>
    </source>
</evidence>
<evidence type="ECO:0000313" key="8">
    <source>
        <dbReference type="EMBL" id="RDE24587.1"/>
    </source>
</evidence>
<dbReference type="PROSITE" id="PS51755">
    <property type="entry name" value="OMPR_PHOB"/>
    <property type="match status" value="1"/>
</dbReference>
<dbReference type="Gene3D" id="6.10.250.690">
    <property type="match status" value="1"/>
</dbReference>
<dbReference type="GO" id="GO:0006355">
    <property type="term" value="P:regulation of DNA-templated transcription"/>
    <property type="evidence" value="ECO:0007669"/>
    <property type="project" value="InterPro"/>
</dbReference>
<keyword evidence="3 5" id="KW-0238">DNA-binding</keyword>
<organism evidence="8 9">
    <name type="scientific">Motiliproteus coralliicola</name>
    <dbReference type="NCBI Taxonomy" id="2283196"/>
    <lineage>
        <taxon>Bacteria</taxon>
        <taxon>Pseudomonadati</taxon>
        <taxon>Pseudomonadota</taxon>
        <taxon>Gammaproteobacteria</taxon>
        <taxon>Oceanospirillales</taxon>
        <taxon>Oceanospirillaceae</taxon>
        <taxon>Motiliproteus</taxon>
    </lineage>
</organism>
<dbReference type="GO" id="GO:0000156">
    <property type="term" value="F:phosphorelay response regulator activity"/>
    <property type="evidence" value="ECO:0007669"/>
    <property type="project" value="TreeGrafter"/>
</dbReference>
<evidence type="ECO:0000256" key="1">
    <source>
        <dbReference type="ARBA" id="ARBA00022553"/>
    </source>
</evidence>
<sequence>MSTEALIYVIEDEPDLGRLITETLVDFGYRARLFTTGKEAERSLLRDRPNLCVIDLGLPDMDGMNLVRQLHDDDEMGIIIISGRASLPDKVLGLELGADDYLAKPFEPRELIARAKSILRRVSVTERDTEQQLAQFGDWTFHSSNLTLRHSDGRIENLSATEAKMLQVLFNSSGRIISRDQLLGDYLEPYDRSIDVRISRLRKKIETDPQNPELIKTIYGAGYMFTAKVQWRKAE</sequence>
<feature type="domain" description="OmpR/PhoB-type" evidence="7">
    <location>
        <begin position="131"/>
        <end position="227"/>
    </location>
</feature>
<reference evidence="8 9" key="1">
    <citation type="submission" date="2018-07" db="EMBL/GenBank/DDBJ databases">
        <title>Motiliproteus coralliicola sp. nov., a bacterium isolated from Coral.</title>
        <authorList>
            <person name="Wang G."/>
        </authorList>
    </citation>
    <scope>NUCLEOTIDE SEQUENCE [LARGE SCALE GENOMIC DNA]</scope>
    <source>
        <strain evidence="8 9">C34</strain>
    </source>
</reference>
<dbReference type="InterPro" id="IPR039420">
    <property type="entry name" value="WalR-like"/>
</dbReference>
<dbReference type="InterPro" id="IPR016032">
    <property type="entry name" value="Sig_transdc_resp-reg_C-effctor"/>
</dbReference>
<dbReference type="RefSeq" id="WP_114694174.1">
    <property type="nucleotide sequence ID" value="NZ_QQOH01000001.1"/>
</dbReference>
<dbReference type="GO" id="GO:0000976">
    <property type="term" value="F:transcription cis-regulatory region binding"/>
    <property type="evidence" value="ECO:0007669"/>
    <property type="project" value="TreeGrafter"/>
</dbReference>
<dbReference type="PANTHER" id="PTHR48111:SF40">
    <property type="entry name" value="PHOSPHATE REGULON TRANSCRIPTIONAL REGULATORY PROTEIN PHOB"/>
    <property type="match status" value="1"/>
</dbReference>
<gene>
    <name evidence="8" type="ORF">DV711_03080</name>
</gene>
<dbReference type="PROSITE" id="PS50110">
    <property type="entry name" value="RESPONSE_REGULATORY"/>
    <property type="match status" value="1"/>
</dbReference>
<dbReference type="InterPro" id="IPR001789">
    <property type="entry name" value="Sig_transdc_resp-reg_receiver"/>
</dbReference>
<protein>
    <submittedName>
        <fullName evidence="8">DNA-binding response regulator</fullName>
    </submittedName>
</protein>
<dbReference type="InterPro" id="IPR001867">
    <property type="entry name" value="OmpR/PhoB-type_DNA-bd"/>
</dbReference>
<dbReference type="EMBL" id="QQOH01000001">
    <property type="protein sequence ID" value="RDE24587.1"/>
    <property type="molecule type" value="Genomic_DNA"/>
</dbReference>
<evidence type="ECO:0000259" key="7">
    <source>
        <dbReference type="PROSITE" id="PS51755"/>
    </source>
</evidence>
<dbReference type="GO" id="GO:0032993">
    <property type="term" value="C:protein-DNA complex"/>
    <property type="evidence" value="ECO:0007669"/>
    <property type="project" value="TreeGrafter"/>
</dbReference>
<keyword evidence="2" id="KW-0902">Two-component regulatory system</keyword>
<feature type="DNA-binding region" description="OmpR/PhoB-type" evidence="5">
    <location>
        <begin position="131"/>
        <end position="227"/>
    </location>
</feature>
<dbReference type="GO" id="GO:0005829">
    <property type="term" value="C:cytosol"/>
    <property type="evidence" value="ECO:0007669"/>
    <property type="project" value="TreeGrafter"/>
</dbReference>
<evidence type="ECO:0000259" key="6">
    <source>
        <dbReference type="PROSITE" id="PS50110"/>
    </source>
</evidence>
<dbReference type="OrthoDB" id="9802426at2"/>
<dbReference type="CDD" id="cd00383">
    <property type="entry name" value="trans_reg_C"/>
    <property type="match status" value="1"/>
</dbReference>
<dbReference type="Pfam" id="PF00072">
    <property type="entry name" value="Response_reg"/>
    <property type="match status" value="1"/>
</dbReference>